<evidence type="ECO:0000313" key="4">
    <source>
        <dbReference type="EMBL" id="OAT85220.1"/>
    </source>
</evidence>
<dbReference type="Proteomes" id="UP000078532">
    <property type="component" value="Unassembled WGS sequence"/>
</dbReference>
<evidence type="ECO:0000256" key="1">
    <source>
        <dbReference type="ARBA" id="ARBA00024353"/>
    </source>
</evidence>
<dbReference type="RefSeq" id="WP_066666960.1">
    <property type="nucleotide sequence ID" value="NZ_LYVF01000069.1"/>
</dbReference>
<dbReference type="OrthoDB" id="1809230at2"/>
<dbReference type="STRING" id="1838280.A6M21_06650"/>
<evidence type="ECO:0000259" key="3">
    <source>
        <dbReference type="Pfam" id="PF13490"/>
    </source>
</evidence>
<comment type="similarity">
    <text evidence="1">Belongs to the zinc-associated anti-sigma factor (ZAS) superfamily. Anti-sigma-W factor family.</text>
</comment>
<evidence type="ECO:0000256" key="2">
    <source>
        <dbReference type="ARBA" id="ARBA00024438"/>
    </source>
</evidence>
<protein>
    <recommendedName>
        <fullName evidence="2">Anti-sigma-W factor RsiW</fullName>
    </recommendedName>
</protein>
<feature type="domain" description="Putative zinc-finger" evidence="3">
    <location>
        <begin position="6"/>
        <end position="35"/>
    </location>
</feature>
<gene>
    <name evidence="4" type="ORF">A6M21_06650</name>
</gene>
<organism evidence="4 5">
    <name type="scientific">Desulfotomaculum copahuensis</name>
    <dbReference type="NCBI Taxonomy" id="1838280"/>
    <lineage>
        <taxon>Bacteria</taxon>
        <taxon>Bacillati</taxon>
        <taxon>Bacillota</taxon>
        <taxon>Clostridia</taxon>
        <taxon>Eubacteriales</taxon>
        <taxon>Desulfotomaculaceae</taxon>
        <taxon>Desulfotomaculum</taxon>
    </lineage>
</organism>
<dbReference type="Pfam" id="PF13490">
    <property type="entry name" value="zf-HC2"/>
    <property type="match status" value="1"/>
</dbReference>
<evidence type="ECO:0000313" key="5">
    <source>
        <dbReference type="Proteomes" id="UP000078532"/>
    </source>
</evidence>
<dbReference type="Gene3D" id="1.10.10.1320">
    <property type="entry name" value="Anti-sigma factor, zinc-finger domain"/>
    <property type="match status" value="1"/>
</dbReference>
<dbReference type="EMBL" id="LYVF01000069">
    <property type="protein sequence ID" value="OAT85220.1"/>
    <property type="molecule type" value="Genomic_DNA"/>
</dbReference>
<comment type="caution">
    <text evidence="4">The sequence shown here is derived from an EMBL/GenBank/DDBJ whole genome shotgun (WGS) entry which is preliminary data.</text>
</comment>
<name>A0A1B7LGM9_9FIRM</name>
<accession>A0A1B7LGM9</accession>
<reference evidence="4 5" key="1">
    <citation type="submission" date="2016-04" db="EMBL/GenBank/DDBJ databases">
        <authorList>
            <person name="Evans L.H."/>
            <person name="Alamgir A."/>
            <person name="Owens N."/>
            <person name="Weber N.D."/>
            <person name="Virtaneva K."/>
            <person name="Barbian K."/>
            <person name="Babar A."/>
            <person name="Rosenke K."/>
        </authorList>
    </citation>
    <scope>NUCLEOTIDE SEQUENCE [LARGE SCALE GENOMIC DNA]</scope>
    <source>
        <strain evidence="4 5">LMa1</strain>
    </source>
</reference>
<dbReference type="InterPro" id="IPR027383">
    <property type="entry name" value="Znf_put"/>
</dbReference>
<keyword evidence="5" id="KW-1185">Reference proteome</keyword>
<proteinExistence type="inferred from homology"/>
<sequence length="148" mass="16277">MPCDAELLQAYLDGELSEQAARELKGHLAGCRACRGELSRLKLLWFELSRPEEVPLPPELPYIRQQVIAAAGPGRGGPAEERSGFWELQKLAWRPVTLTTAYLPGAGEIKELILAAGRELPGLLLGSLNLTGRLWQRGRSIKKGRGPR</sequence>
<dbReference type="AlphaFoldDB" id="A0A1B7LGM9"/>
<dbReference type="InterPro" id="IPR041916">
    <property type="entry name" value="Anti_sigma_zinc_sf"/>
</dbReference>